<evidence type="ECO:0000313" key="15">
    <source>
        <dbReference type="Proteomes" id="UP000232323"/>
    </source>
</evidence>
<feature type="region of interest" description="Disordered" evidence="11">
    <location>
        <begin position="59"/>
        <end position="78"/>
    </location>
</feature>
<feature type="compositionally biased region" description="Polar residues" evidence="11">
    <location>
        <begin position="1"/>
        <end position="11"/>
    </location>
</feature>
<dbReference type="Gene3D" id="3.90.700.10">
    <property type="entry name" value="Succinate dehydrogenase/fumarate reductase flavoprotein, catalytic domain"/>
    <property type="match status" value="1"/>
</dbReference>
<protein>
    <recommendedName>
        <fullName evidence="4 10">L-aspartate oxidase</fullName>
        <ecNumber evidence="4 10">1.4.3.16</ecNumber>
    </recommendedName>
</protein>
<dbReference type="InterPro" id="IPR003953">
    <property type="entry name" value="FAD-dep_OxRdtase_2_FAD-bd"/>
</dbReference>
<dbReference type="SUPFAM" id="SSF51905">
    <property type="entry name" value="FAD/NAD(P)-binding domain"/>
    <property type="match status" value="1"/>
</dbReference>
<evidence type="ECO:0000256" key="7">
    <source>
        <dbReference type="ARBA" id="ARBA00022827"/>
    </source>
</evidence>
<dbReference type="STRING" id="1157962.A0A250XA86"/>
<dbReference type="EMBL" id="BEGY01000046">
    <property type="protein sequence ID" value="GAX79809.1"/>
    <property type="molecule type" value="Genomic_DNA"/>
</dbReference>
<comment type="function">
    <text evidence="10">Catalyzes the oxidation of L-aspartate to iminoaspartate.</text>
</comment>
<dbReference type="InterPro" id="IPR027477">
    <property type="entry name" value="Succ_DH/fumarate_Rdtase_cat_sf"/>
</dbReference>
<evidence type="ECO:0000256" key="3">
    <source>
        <dbReference type="ARBA" id="ARBA00008562"/>
    </source>
</evidence>
<feature type="region of interest" description="Disordered" evidence="11">
    <location>
        <begin position="1"/>
        <end position="39"/>
    </location>
</feature>
<dbReference type="GO" id="GO:0009435">
    <property type="term" value="P:NAD+ biosynthetic process"/>
    <property type="evidence" value="ECO:0007669"/>
    <property type="project" value="UniProtKB-UniPathway"/>
</dbReference>
<dbReference type="Proteomes" id="UP000232323">
    <property type="component" value="Unassembled WGS sequence"/>
</dbReference>
<feature type="compositionally biased region" description="Polar residues" evidence="11">
    <location>
        <begin position="59"/>
        <end position="68"/>
    </location>
</feature>
<gene>
    <name evidence="14" type="ORF">CEUSTIGMA_g7249.t1</name>
</gene>
<evidence type="ECO:0000256" key="10">
    <source>
        <dbReference type="RuleBase" id="RU362049"/>
    </source>
</evidence>
<dbReference type="GO" id="GO:0009507">
    <property type="term" value="C:chloroplast"/>
    <property type="evidence" value="ECO:0007669"/>
    <property type="project" value="UniProtKB-SubCell"/>
</dbReference>
<comment type="cofactor">
    <cofactor evidence="1 10">
        <name>FAD</name>
        <dbReference type="ChEBI" id="CHEBI:57692"/>
    </cofactor>
</comment>
<evidence type="ECO:0000259" key="12">
    <source>
        <dbReference type="Pfam" id="PF00890"/>
    </source>
</evidence>
<accession>A0A250XA86</accession>
<comment type="catalytic activity">
    <reaction evidence="9 10">
        <text>L-aspartate + O2 = iminosuccinate + H2O2</text>
        <dbReference type="Rhea" id="RHEA:25876"/>
        <dbReference type="ChEBI" id="CHEBI:15379"/>
        <dbReference type="ChEBI" id="CHEBI:16240"/>
        <dbReference type="ChEBI" id="CHEBI:29991"/>
        <dbReference type="ChEBI" id="CHEBI:77875"/>
        <dbReference type="EC" id="1.4.3.16"/>
    </reaction>
</comment>
<comment type="pathway">
    <text evidence="2 10">Cofactor biosynthesis; NAD(+) biosynthesis; iminoaspartate from L-aspartate (oxidase route): step 1/1.</text>
</comment>
<dbReference type="AlphaFoldDB" id="A0A250XA86"/>
<evidence type="ECO:0000256" key="11">
    <source>
        <dbReference type="SAM" id="MobiDB-lite"/>
    </source>
</evidence>
<dbReference type="OrthoDB" id="71672at2759"/>
<evidence type="ECO:0000256" key="5">
    <source>
        <dbReference type="ARBA" id="ARBA00022630"/>
    </source>
</evidence>
<dbReference type="Gene3D" id="1.20.58.100">
    <property type="entry name" value="Fumarate reductase/succinate dehydrogenase flavoprotein-like, C-terminal domain"/>
    <property type="match status" value="1"/>
</dbReference>
<keyword evidence="15" id="KW-1185">Reference proteome</keyword>
<keyword evidence="6 10" id="KW-0662">Pyridine nucleotide biosynthesis</keyword>
<evidence type="ECO:0000256" key="2">
    <source>
        <dbReference type="ARBA" id="ARBA00004950"/>
    </source>
</evidence>
<proteinExistence type="inferred from homology"/>
<evidence type="ECO:0000313" key="14">
    <source>
        <dbReference type="EMBL" id="GAX79809.1"/>
    </source>
</evidence>
<dbReference type="GO" id="GO:0008734">
    <property type="term" value="F:L-aspartate oxidase activity"/>
    <property type="evidence" value="ECO:0007669"/>
    <property type="project" value="UniProtKB-UniRule"/>
</dbReference>
<keyword evidence="8 10" id="KW-0560">Oxidoreductase</keyword>
<feature type="domain" description="Fumarate reductase/succinate dehydrogenase flavoprotein-like C-terminal" evidence="13">
    <location>
        <begin position="525"/>
        <end position="608"/>
    </location>
</feature>
<dbReference type="InterPro" id="IPR037099">
    <property type="entry name" value="Fum_R/Succ_DH_flav-like_C_sf"/>
</dbReference>
<dbReference type="PANTHER" id="PTHR42716:SF2">
    <property type="entry name" value="L-ASPARTATE OXIDASE, CHLOROPLASTIC"/>
    <property type="match status" value="1"/>
</dbReference>
<dbReference type="FunFam" id="3.90.700.10:FF:000002">
    <property type="entry name" value="L-aspartate oxidase"/>
    <property type="match status" value="1"/>
</dbReference>
<sequence length="684" mass="72997">MISTRQSSVSLRTAPCRLPSRSPTVTVRSRPPVTKSAFGPQKATCARRVRLLPRFHISRSQGHNNATPQPAAESKQAPAPSVRQFDFLVIGSGIAGLTYAIKTAQYGKVAVITKDYASEGCTQYAQGGVCAVLDLTDSVQDHINDTVVAGAFLNDVKAVDVVCREGPARVIELVKLGAEFTRNKDGSLHLTKEGGHNNRRIVHAADLTGAEIERALLATARSHPNIHFFEHHLATDLVVDEHDGVRHCFGADVLDQHKMEMCRFIGLSTMLACGGAGQVYPNTTNPHVATGDGIAMAYRAGAAISNMEFIQFHPTALYTPPGSDTGGRTFLITEAVRGEGGHLLNAAGERFMSKYDSRLELAPRDVVARSIQDQMRVHGTNHVLLDISHRPADEVLEHFPNIAKICAQFGIDITKDPIPVVPAQHYTCGGVQTGLLGETALPGLYACGEVACTGLHGANRLASNSLLEGLVFADRAVNPSVAHAEYAFKNCGRQLHYAAASATFSGPRAAHPLPPSLSAWAAEKRTELNAVMWRTCGIVRRRSELREALAYTTSLQLEAQAVLSNAGVNTAAQELVNLATVAGLVAACALQRKESRGGHYVLDYPETIEAQRRPSVVTMEELTPVYEVPPARLASTKGRISSANGNSSNGSGGGGSSKVPGASGSKKKASARELVIRSLPQEDS</sequence>
<evidence type="ECO:0000259" key="13">
    <source>
        <dbReference type="Pfam" id="PF02910"/>
    </source>
</evidence>
<evidence type="ECO:0000256" key="6">
    <source>
        <dbReference type="ARBA" id="ARBA00022642"/>
    </source>
</evidence>
<dbReference type="Pfam" id="PF00890">
    <property type="entry name" value="FAD_binding_2"/>
    <property type="match status" value="1"/>
</dbReference>
<comment type="caution">
    <text evidence="14">The sequence shown here is derived from an EMBL/GenBank/DDBJ whole genome shotgun (WGS) entry which is preliminary data.</text>
</comment>
<dbReference type="PRINTS" id="PR00368">
    <property type="entry name" value="FADPNR"/>
</dbReference>
<dbReference type="NCBIfam" id="TIGR00551">
    <property type="entry name" value="nadB"/>
    <property type="match status" value="1"/>
</dbReference>
<evidence type="ECO:0000256" key="8">
    <source>
        <dbReference type="ARBA" id="ARBA00023002"/>
    </source>
</evidence>
<dbReference type="SUPFAM" id="SSF56425">
    <property type="entry name" value="Succinate dehydrogenase/fumarate reductase flavoprotein, catalytic domain"/>
    <property type="match status" value="1"/>
</dbReference>
<name>A0A250XA86_9CHLO</name>
<dbReference type="EC" id="1.4.3.16" evidence="4 10"/>
<dbReference type="SUPFAM" id="SSF46977">
    <property type="entry name" value="Succinate dehydrogenase/fumarate reductase flavoprotein C-terminal domain"/>
    <property type="match status" value="1"/>
</dbReference>
<feature type="region of interest" description="Disordered" evidence="11">
    <location>
        <begin position="636"/>
        <end position="684"/>
    </location>
</feature>
<evidence type="ECO:0000256" key="1">
    <source>
        <dbReference type="ARBA" id="ARBA00001974"/>
    </source>
</evidence>
<organism evidence="14 15">
    <name type="scientific">Chlamydomonas eustigma</name>
    <dbReference type="NCBI Taxonomy" id="1157962"/>
    <lineage>
        <taxon>Eukaryota</taxon>
        <taxon>Viridiplantae</taxon>
        <taxon>Chlorophyta</taxon>
        <taxon>core chlorophytes</taxon>
        <taxon>Chlorophyceae</taxon>
        <taxon>CS clade</taxon>
        <taxon>Chlamydomonadales</taxon>
        <taxon>Chlamydomonadaceae</taxon>
        <taxon>Chlamydomonas</taxon>
    </lineage>
</organism>
<evidence type="ECO:0000256" key="4">
    <source>
        <dbReference type="ARBA" id="ARBA00012173"/>
    </source>
</evidence>
<dbReference type="InterPro" id="IPR036188">
    <property type="entry name" value="FAD/NAD-bd_sf"/>
</dbReference>
<dbReference type="Pfam" id="PF02910">
    <property type="entry name" value="Succ_DH_flav_C"/>
    <property type="match status" value="1"/>
</dbReference>
<keyword evidence="7 10" id="KW-0274">FAD</keyword>
<dbReference type="PRINTS" id="PR00411">
    <property type="entry name" value="PNDRDTASEI"/>
</dbReference>
<comment type="similarity">
    <text evidence="3 10">Belongs to the FAD-dependent oxidoreductase 2 family. NadB subfamily.</text>
</comment>
<dbReference type="PANTHER" id="PTHR42716">
    <property type="entry name" value="L-ASPARTATE OXIDASE"/>
    <property type="match status" value="1"/>
</dbReference>
<dbReference type="UniPathway" id="UPA00253">
    <property type="reaction ID" value="UER00326"/>
</dbReference>
<feature type="domain" description="FAD-dependent oxidoreductase 2 FAD-binding" evidence="12">
    <location>
        <begin position="86"/>
        <end position="466"/>
    </location>
</feature>
<evidence type="ECO:0000256" key="9">
    <source>
        <dbReference type="ARBA" id="ARBA00050942"/>
    </source>
</evidence>
<comment type="subcellular location">
    <subcellularLocation>
        <location evidence="10">Plastid</location>
        <location evidence="10">Chloroplast</location>
    </subcellularLocation>
</comment>
<reference evidence="14 15" key="1">
    <citation type="submission" date="2017-08" db="EMBL/GenBank/DDBJ databases">
        <title>Acidophilic green algal genome provides insights into adaptation to an acidic environment.</title>
        <authorList>
            <person name="Hirooka S."/>
            <person name="Hirose Y."/>
            <person name="Kanesaki Y."/>
            <person name="Higuchi S."/>
            <person name="Fujiwara T."/>
            <person name="Onuma R."/>
            <person name="Era A."/>
            <person name="Ohbayashi R."/>
            <person name="Uzuka A."/>
            <person name="Nozaki H."/>
            <person name="Yoshikawa H."/>
            <person name="Miyagishima S.Y."/>
        </authorList>
    </citation>
    <scope>NUCLEOTIDE SEQUENCE [LARGE SCALE GENOMIC DNA]</scope>
    <source>
        <strain evidence="14 15">NIES-2499</strain>
    </source>
</reference>
<dbReference type="InterPro" id="IPR005288">
    <property type="entry name" value="NadB"/>
</dbReference>
<dbReference type="Gene3D" id="3.50.50.60">
    <property type="entry name" value="FAD/NAD(P)-binding domain"/>
    <property type="match status" value="1"/>
</dbReference>
<keyword evidence="5 10" id="KW-0285">Flavoprotein</keyword>
<dbReference type="InterPro" id="IPR015939">
    <property type="entry name" value="Fum_Rdtase/Succ_DH_flav-like_C"/>
</dbReference>